<evidence type="ECO:0000313" key="7">
    <source>
        <dbReference type="EMBL" id="PVH99286.1"/>
    </source>
</evidence>
<proteinExistence type="predicted"/>
<dbReference type="Gene3D" id="3.90.420.10">
    <property type="entry name" value="Oxidoreductase, molybdopterin-binding domain"/>
    <property type="match status" value="1"/>
</dbReference>
<dbReference type="SUPFAM" id="SSF81296">
    <property type="entry name" value="E set domains"/>
    <property type="match status" value="1"/>
</dbReference>
<feature type="domain" description="Moybdenum cofactor oxidoreductase dimerisation" evidence="6">
    <location>
        <begin position="244"/>
        <end position="369"/>
    </location>
</feature>
<feature type="domain" description="Oxidoreductase molybdopterin-binding" evidence="5">
    <location>
        <begin position="37"/>
        <end position="217"/>
    </location>
</feature>
<reference evidence="7 8" key="1">
    <citation type="journal article" date="2018" name="Sci. Rep.">
        <title>Comparative genomics provides insights into the lifestyle and reveals functional heterogeneity of dark septate endophytic fungi.</title>
        <authorList>
            <person name="Knapp D.G."/>
            <person name="Nemeth J.B."/>
            <person name="Barry K."/>
            <person name="Hainaut M."/>
            <person name="Henrissat B."/>
            <person name="Johnson J."/>
            <person name="Kuo A."/>
            <person name="Lim J.H.P."/>
            <person name="Lipzen A."/>
            <person name="Nolan M."/>
            <person name="Ohm R.A."/>
            <person name="Tamas L."/>
            <person name="Grigoriev I.V."/>
            <person name="Spatafora J.W."/>
            <person name="Nagy L.G."/>
            <person name="Kovacs G.M."/>
        </authorList>
    </citation>
    <scope>NUCLEOTIDE SEQUENCE [LARGE SCALE GENOMIC DNA]</scope>
    <source>
        <strain evidence="7 8">DSE2036</strain>
    </source>
</reference>
<dbReference type="GO" id="GO:0043546">
    <property type="term" value="F:molybdopterin cofactor binding"/>
    <property type="evidence" value="ECO:0007669"/>
    <property type="project" value="TreeGrafter"/>
</dbReference>
<evidence type="ECO:0000313" key="8">
    <source>
        <dbReference type="Proteomes" id="UP000244855"/>
    </source>
</evidence>
<evidence type="ECO:0000256" key="2">
    <source>
        <dbReference type="ARBA" id="ARBA00022505"/>
    </source>
</evidence>
<keyword evidence="3" id="KW-0479">Metal-binding</keyword>
<dbReference type="FunFam" id="3.90.420.10:FF:000002">
    <property type="entry name" value="sulfite oxidase, mitochondrial"/>
    <property type="match status" value="1"/>
</dbReference>
<evidence type="ECO:0000259" key="5">
    <source>
        <dbReference type="Pfam" id="PF00174"/>
    </source>
</evidence>
<keyword evidence="4" id="KW-0560">Oxidoreductase</keyword>
<dbReference type="PANTHER" id="PTHR19372:SF7">
    <property type="entry name" value="SULFITE OXIDASE, MITOCHONDRIAL"/>
    <property type="match status" value="1"/>
</dbReference>
<dbReference type="EMBL" id="KZ805395">
    <property type="protein sequence ID" value="PVH99286.1"/>
    <property type="molecule type" value="Genomic_DNA"/>
</dbReference>
<dbReference type="OrthoDB" id="10051395at2759"/>
<dbReference type="STRING" id="97972.A0A2V1DM73"/>
<dbReference type="SUPFAM" id="SSF56524">
    <property type="entry name" value="Oxidoreductase molybdopterin-binding domain"/>
    <property type="match status" value="1"/>
</dbReference>
<dbReference type="PANTHER" id="PTHR19372">
    <property type="entry name" value="SULFITE REDUCTASE"/>
    <property type="match status" value="1"/>
</dbReference>
<protein>
    <submittedName>
        <fullName evidence="7">Putative sulfite oxidase</fullName>
    </submittedName>
</protein>
<dbReference type="GO" id="GO:0020037">
    <property type="term" value="F:heme binding"/>
    <property type="evidence" value="ECO:0007669"/>
    <property type="project" value="TreeGrafter"/>
</dbReference>
<dbReference type="InterPro" id="IPR005066">
    <property type="entry name" value="MoCF_OxRdtse_dimer"/>
</dbReference>
<comment type="cofactor">
    <cofactor evidence="1">
        <name>Mo-molybdopterin</name>
        <dbReference type="ChEBI" id="CHEBI:71302"/>
    </cofactor>
</comment>
<accession>A0A2V1DM73</accession>
<dbReference type="InterPro" id="IPR014756">
    <property type="entry name" value="Ig_E-set"/>
</dbReference>
<evidence type="ECO:0000256" key="3">
    <source>
        <dbReference type="ARBA" id="ARBA00022723"/>
    </source>
</evidence>
<dbReference type="InterPro" id="IPR000572">
    <property type="entry name" value="OxRdtase_Mopterin-bd_dom"/>
</dbReference>
<dbReference type="Pfam" id="PF00174">
    <property type="entry name" value="Oxidored_molyb"/>
    <property type="match status" value="1"/>
</dbReference>
<dbReference type="Proteomes" id="UP000244855">
    <property type="component" value="Unassembled WGS sequence"/>
</dbReference>
<organism evidence="7 8">
    <name type="scientific">Periconia macrospinosa</name>
    <dbReference type="NCBI Taxonomy" id="97972"/>
    <lineage>
        <taxon>Eukaryota</taxon>
        <taxon>Fungi</taxon>
        <taxon>Dikarya</taxon>
        <taxon>Ascomycota</taxon>
        <taxon>Pezizomycotina</taxon>
        <taxon>Dothideomycetes</taxon>
        <taxon>Pleosporomycetidae</taxon>
        <taxon>Pleosporales</taxon>
        <taxon>Massarineae</taxon>
        <taxon>Periconiaceae</taxon>
        <taxon>Periconia</taxon>
    </lineage>
</organism>
<dbReference type="GO" id="GO:0008482">
    <property type="term" value="F:sulfite oxidase activity"/>
    <property type="evidence" value="ECO:0007669"/>
    <property type="project" value="TreeGrafter"/>
</dbReference>
<dbReference type="GO" id="GO:0005739">
    <property type="term" value="C:mitochondrion"/>
    <property type="evidence" value="ECO:0007669"/>
    <property type="project" value="TreeGrafter"/>
</dbReference>
<evidence type="ECO:0000256" key="1">
    <source>
        <dbReference type="ARBA" id="ARBA00001924"/>
    </source>
</evidence>
<dbReference type="InterPro" id="IPR036374">
    <property type="entry name" value="OxRdtase_Mopterin-bd_sf"/>
</dbReference>
<evidence type="ECO:0000256" key="4">
    <source>
        <dbReference type="ARBA" id="ARBA00023002"/>
    </source>
</evidence>
<sequence length="378" mass="42123">MVQLEYSVDEPLNREPELDKLVSSFITQPGHAYDRNHGPIPHLSAATHRVGIYGLVQKELTLSISDLQSLPQHTVICALQCAGNRRHTMRTKLKEVSGIDWFDGAVMNCAWTGPLLVDVLEKAGVNVPEEKRKDAHVAFSCFQTPTQDDEWYGASIPLSRALDPECAILLALEMNGKPLPANHGGPLRVVTPGIAGARSVKWLDRITVQMQESHNFYQRHDYKILPPEAQTKEEAEEWWDKVEALQDMPVNSVIAIPSAEASVQVDEDGLVEVKGYALPSGGDGPIVKVEVTGDEGKTWTEATLLEYDDPKETYKGVVELKWAWALWTAKVRVEKGKGRRIWSKATDRSGNTQKKDVEWNFRGVAYNGYGEVDNLEVV</sequence>
<evidence type="ECO:0000259" key="6">
    <source>
        <dbReference type="Pfam" id="PF03404"/>
    </source>
</evidence>
<dbReference type="GO" id="GO:0006790">
    <property type="term" value="P:sulfur compound metabolic process"/>
    <property type="evidence" value="ECO:0007669"/>
    <property type="project" value="TreeGrafter"/>
</dbReference>
<dbReference type="PRINTS" id="PR00407">
    <property type="entry name" value="EUMOPTERIN"/>
</dbReference>
<dbReference type="InterPro" id="IPR008335">
    <property type="entry name" value="Mopterin_OxRdtase_euk"/>
</dbReference>
<dbReference type="AlphaFoldDB" id="A0A2V1DM73"/>
<keyword evidence="8" id="KW-1185">Reference proteome</keyword>
<dbReference type="GO" id="GO:0030151">
    <property type="term" value="F:molybdenum ion binding"/>
    <property type="evidence" value="ECO:0007669"/>
    <property type="project" value="InterPro"/>
</dbReference>
<gene>
    <name evidence="7" type="ORF">DM02DRAFT_615149</name>
</gene>
<name>A0A2V1DM73_9PLEO</name>
<dbReference type="Gene3D" id="2.60.40.650">
    <property type="match status" value="1"/>
</dbReference>
<dbReference type="Pfam" id="PF03404">
    <property type="entry name" value="Mo-co_dimer"/>
    <property type="match status" value="1"/>
</dbReference>
<keyword evidence="2" id="KW-0500">Molybdenum</keyword>